<accession>A0A3B1DTM9</accession>
<keyword evidence="1" id="KW-0472">Membrane</keyword>
<evidence type="ECO:0000256" key="1">
    <source>
        <dbReference type="SAM" id="Phobius"/>
    </source>
</evidence>
<gene>
    <name evidence="2" type="ORF">MNB_ARC-1_543</name>
</gene>
<keyword evidence="1" id="KW-1133">Transmembrane helix</keyword>
<proteinExistence type="predicted"/>
<sequence length="46" mass="5000">MKVQGYICQLNKKEFLTTSSILSTGVVLGVGVLSSDTKNNKNQKVQ</sequence>
<evidence type="ECO:0000313" key="2">
    <source>
        <dbReference type="EMBL" id="VAY87918.1"/>
    </source>
</evidence>
<dbReference type="AlphaFoldDB" id="A0A3B1DTM9"/>
<feature type="transmembrane region" description="Helical" evidence="1">
    <location>
        <begin position="15"/>
        <end position="34"/>
    </location>
</feature>
<organism evidence="2">
    <name type="scientific">hydrothermal vent metagenome</name>
    <dbReference type="NCBI Taxonomy" id="652676"/>
    <lineage>
        <taxon>unclassified sequences</taxon>
        <taxon>metagenomes</taxon>
        <taxon>ecological metagenomes</taxon>
    </lineage>
</organism>
<protein>
    <submittedName>
        <fullName evidence="2">Uncharacterized protein</fullName>
    </submittedName>
</protein>
<name>A0A3B1DTM9_9ZZZZ</name>
<reference evidence="2" key="1">
    <citation type="submission" date="2018-10" db="EMBL/GenBank/DDBJ databases">
        <authorList>
            <person name="Aoki K."/>
        </authorList>
    </citation>
    <scope>NUCLEOTIDE SEQUENCE</scope>
</reference>
<dbReference type="EMBL" id="UOYO01000038">
    <property type="protein sequence ID" value="VAY87918.1"/>
    <property type="molecule type" value="Genomic_DNA"/>
</dbReference>
<keyword evidence="1" id="KW-0812">Transmembrane</keyword>